<reference evidence="1 2" key="1">
    <citation type="submission" date="2019-05" db="EMBL/GenBank/DDBJ databases">
        <title>Nesterenkonia sp. GY074 isolated from the Southern Atlantic Ocean.</title>
        <authorList>
            <person name="Zhang G."/>
        </authorList>
    </citation>
    <scope>NUCLEOTIDE SEQUENCE [LARGE SCALE GENOMIC DNA]</scope>
    <source>
        <strain evidence="1 2">GY074</strain>
    </source>
</reference>
<sequence>MTSTEDEPADRRVHRKSVQLSDAQLVYELRELLGFQLVADIGPVKETRAVRQWADGDRKPSAATMARLRSAYLVAAILHEHYSSSVVQTWFSGLNPELDDSIPAVLLRDGPLEQTGPAVLAAARAFIAAVDPSEDTIRKA</sequence>
<dbReference type="OrthoDB" id="4748714at2"/>
<evidence type="ECO:0000313" key="1">
    <source>
        <dbReference type="EMBL" id="TLP93703.1"/>
    </source>
</evidence>
<dbReference type="EMBL" id="VAVZ01000041">
    <property type="protein sequence ID" value="TLP93703.1"/>
    <property type="molecule type" value="Genomic_DNA"/>
</dbReference>
<accession>A0A5R9BAF7</accession>
<organism evidence="1 2">
    <name type="scientific">Nesterenkonia salmonea</name>
    <dbReference type="NCBI Taxonomy" id="1804987"/>
    <lineage>
        <taxon>Bacteria</taxon>
        <taxon>Bacillati</taxon>
        <taxon>Actinomycetota</taxon>
        <taxon>Actinomycetes</taxon>
        <taxon>Micrococcales</taxon>
        <taxon>Micrococcaceae</taxon>
        <taxon>Nesterenkonia</taxon>
    </lineage>
</organism>
<protein>
    <submittedName>
        <fullName evidence="1">Uncharacterized protein</fullName>
    </submittedName>
</protein>
<dbReference type="AlphaFoldDB" id="A0A5R9BAF7"/>
<dbReference type="Proteomes" id="UP000310458">
    <property type="component" value="Unassembled WGS sequence"/>
</dbReference>
<name>A0A5R9BAF7_9MICC</name>
<keyword evidence="2" id="KW-1185">Reference proteome</keyword>
<evidence type="ECO:0000313" key="2">
    <source>
        <dbReference type="Proteomes" id="UP000310458"/>
    </source>
</evidence>
<dbReference type="RefSeq" id="WP_138253948.1">
    <property type="nucleotide sequence ID" value="NZ_VAVZ01000041.1"/>
</dbReference>
<proteinExistence type="predicted"/>
<gene>
    <name evidence="1" type="ORF">FEF26_12885</name>
</gene>
<comment type="caution">
    <text evidence="1">The sequence shown here is derived from an EMBL/GenBank/DDBJ whole genome shotgun (WGS) entry which is preliminary data.</text>
</comment>